<feature type="transmembrane region" description="Helical" evidence="2">
    <location>
        <begin position="429"/>
        <end position="447"/>
    </location>
</feature>
<keyword evidence="2" id="KW-0472">Membrane</keyword>
<evidence type="ECO:0008006" key="5">
    <source>
        <dbReference type="Google" id="ProtNLM"/>
    </source>
</evidence>
<evidence type="ECO:0000256" key="2">
    <source>
        <dbReference type="SAM" id="Phobius"/>
    </source>
</evidence>
<feature type="region of interest" description="Disordered" evidence="1">
    <location>
        <begin position="1"/>
        <end position="55"/>
    </location>
</feature>
<evidence type="ECO:0000313" key="3">
    <source>
        <dbReference type="EMBL" id="GGR64367.1"/>
    </source>
</evidence>
<keyword evidence="2" id="KW-0812">Transmembrane</keyword>
<feature type="transmembrane region" description="Helical" evidence="2">
    <location>
        <begin position="240"/>
        <end position="263"/>
    </location>
</feature>
<evidence type="ECO:0000256" key="1">
    <source>
        <dbReference type="SAM" id="MobiDB-lite"/>
    </source>
</evidence>
<sequence length="503" mass="52132">MSGQARPPGSGYPDVKRTLIGGTPGSLTLSGHTLHGHTQTGHTQTGHTQATAQTDPGAVRAASGLWGAAPSPGTLPERLREIDLTLAPERERVIDAEEIAAYLEADGLGDEVLRDRYGTAGLFDAAERLYRQRGTGRALHRPATQSVPAFPWHTLLRGPLYLLPGVSGLLVAREMGAGASAAFVFAAAFGWGWTMLIAGVRYAEPLAVPGRALRLTMLLGGLTSLIGGALMAALNAGMGAALTGAAVGGAVALSTGAAGVLLALRRTGQLAGAFASPLLAAGVVYAEPSRPGALVALLLLALVPLLTALNVTRAPGTLSARWATLRPHLRHAAYGWSLALTFVLLTGRLGAWTLLPLVISTGLLEAGVWHAQERLQHAARRSQSLGALRRSGRPVVLLAAATYALALGAWVYVAANLPIPAWAQAHPDAWMLVPTYGAATLLSAWLGNHGHLPLLTGLWLLLAGLLAFALPSSSSVLAVTLLVACAALAALSLRTLLDPRSYR</sequence>
<keyword evidence="4" id="KW-1185">Reference proteome</keyword>
<dbReference type="EMBL" id="BMQM01000020">
    <property type="protein sequence ID" value="GGR64367.1"/>
    <property type="molecule type" value="Genomic_DNA"/>
</dbReference>
<protein>
    <recommendedName>
        <fullName evidence="5">MFS transporter</fullName>
    </recommendedName>
</protein>
<feature type="transmembrane region" description="Helical" evidence="2">
    <location>
        <begin position="476"/>
        <end position="497"/>
    </location>
</feature>
<proteinExistence type="predicted"/>
<feature type="transmembrane region" description="Helical" evidence="2">
    <location>
        <begin position="181"/>
        <end position="203"/>
    </location>
</feature>
<feature type="transmembrane region" description="Helical" evidence="2">
    <location>
        <begin position="292"/>
        <end position="311"/>
    </location>
</feature>
<keyword evidence="2" id="KW-1133">Transmembrane helix</keyword>
<name>A0ABQ2RTP8_9DEIO</name>
<reference evidence="4" key="1">
    <citation type="journal article" date="2019" name="Int. J. Syst. Evol. Microbiol.">
        <title>The Global Catalogue of Microorganisms (GCM) 10K type strain sequencing project: providing services to taxonomists for standard genome sequencing and annotation.</title>
        <authorList>
            <consortium name="The Broad Institute Genomics Platform"/>
            <consortium name="The Broad Institute Genome Sequencing Center for Infectious Disease"/>
            <person name="Wu L."/>
            <person name="Ma J."/>
        </authorList>
    </citation>
    <scope>NUCLEOTIDE SEQUENCE [LARGE SCALE GENOMIC DNA]</scope>
    <source>
        <strain evidence="4">JCM 31404</strain>
    </source>
</reference>
<accession>A0ABQ2RTP8</accession>
<dbReference type="RefSeq" id="WP_229777929.1">
    <property type="nucleotide sequence ID" value="NZ_BMQM01000020.1"/>
</dbReference>
<feature type="transmembrane region" description="Helical" evidence="2">
    <location>
        <begin position="270"/>
        <end position="286"/>
    </location>
</feature>
<feature type="compositionally biased region" description="Low complexity" evidence="1">
    <location>
        <begin position="25"/>
        <end position="54"/>
    </location>
</feature>
<dbReference type="Proteomes" id="UP000634308">
    <property type="component" value="Unassembled WGS sequence"/>
</dbReference>
<feature type="transmembrane region" description="Helical" evidence="2">
    <location>
        <begin position="452"/>
        <end position="470"/>
    </location>
</feature>
<gene>
    <name evidence="3" type="ORF">GCM10008959_28080</name>
</gene>
<feature type="transmembrane region" description="Helical" evidence="2">
    <location>
        <begin position="395"/>
        <end position="417"/>
    </location>
</feature>
<evidence type="ECO:0000313" key="4">
    <source>
        <dbReference type="Proteomes" id="UP000634308"/>
    </source>
</evidence>
<feature type="transmembrane region" description="Helical" evidence="2">
    <location>
        <begin position="215"/>
        <end position="234"/>
    </location>
</feature>
<comment type="caution">
    <text evidence="3">The sequence shown here is derived from an EMBL/GenBank/DDBJ whole genome shotgun (WGS) entry which is preliminary data.</text>
</comment>
<organism evidence="3 4">
    <name type="scientific">Deinococcus seoulensis</name>
    <dbReference type="NCBI Taxonomy" id="1837379"/>
    <lineage>
        <taxon>Bacteria</taxon>
        <taxon>Thermotogati</taxon>
        <taxon>Deinococcota</taxon>
        <taxon>Deinococci</taxon>
        <taxon>Deinococcales</taxon>
        <taxon>Deinococcaceae</taxon>
        <taxon>Deinococcus</taxon>
    </lineage>
</organism>
<feature type="transmembrane region" description="Helical" evidence="2">
    <location>
        <begin position="357"/>
        <end position="375"/>
    </location>
</feature>